<evidence type="ECO:0000313" key="8">
    <source>
        <dbReference type="EMBL" id="AAS54566.1"/>
    </source>
</evidence>
<dbReference type="Pfam" id="PF00916">
    <property type="entry name" value="Sulfate_transp"/>
    <property type="match status" value="1"/>
</dbReference>
<evidence type="ECO:0000313" key="9">
    <source>
        <dbReference type="Proteomes" id="UP000000591"/>
    </source>
</evidence>
<reference evidence="9" key="2">
    <citation type="journal article" date="2013" name="G3 (Bethesda)">
        <title>Genomes of Ashbya fungi isolated from insects reveal four mating-type loci, numerous translocations, lack of transposons, and distinct gene duplications.</title>
        <authorList>
            <person name="Dietrich F.S."/>
            <person name="Voegeli S."/>
            <person name="Kuo S."/>
            <person name="Philippsen P."/>
        </authorList>
    </citation>
    <scope>GENOME REANNOTATION</scope>
    <source>
        <strain evidence="9">ATCC 10895 / CBS 109.51 / FGSC 9923 / NRRL Y-1056</strain>
    </source>
</reference>
<keyword evidence="9" id="KW-1185">Reference proteome</keyword>
<dbReference type="FunCoup" id="Q74ZY1">
    <property type="interactions" value="532"/>
</dbReference>
<dbReference type="InterPro" id="IPR002645">
    <property type="entry name" value="STAS_dom"/>
</dbReference>
<keyword evidence="4 6" id="KW-0472">Membrane</keyword>
<evidence type="ECO:0000256" key="5">
    <source>
        <dbReference type="SAM" id="MobiDB-lite"/>
    </source>
</evidence>
<feature type="transmembrane region" description="Helical" evidence="6">
    <location>
        <begin position="531"/>
        <end position="554"/>
    </location>
</feature>
<dbReference type="CDD" id="cd07042">
    <property type="entry name" value="STAS_SulP_like_sulfate_transporter"/>
    <property type="match status" value="1"/>
</dbReference>
<dbReference type="Proteomes" id="UP000000591">
    <property type="component" value="Chromosome VII"/>
</dbReference>
<evidence type="ECO:0000256" key="2">
    <source>
        <dbReference type="ARBA" id="ARBA00022692"/>
    </source>
</evidence>
<dbReference type="Gene3D" id="3.30.750.24">
    <property type="entry name" value="STAS domain"/>
    <property type="match status" value="1"/>
</dbReference>
<dbReference type="GeneID" id="4623044"/>
<reference evidence="8 9" key="1">
    <citation type="journal article" date="2004" name="Science">
        <title>The Ashbya gossypii genome as a tool for mapping the ancient Saccharomyces cerevisiae genome.</title>
        <authorList>
            <person name="Dietrich F.S."/>
            <person name="Voegeli S."/>
            <person name="Brachat S."/>
            <person name="Lerch A."/>
            <person name="Gates K."/>
            <person name="Steiner S."/>
            <person name="Mohr C."/>
            <person name="Pohlmann R."/>
            <person name="Luedi P."/>
            <person name="Choi S."/>
            <person name="Wing R.A."/>
            <person name="Flavier A."/>
            <person name="Gaffney T.D."/>
            <person name="Philippsen P."/>
        </authorList>
    </citation>
    <scope>NUCLEOTIDE SEQUENCE [LARGE SCALE GENOMIC DNA]</scope>
    <source>
        <strain evidence="9">ATCC 10895 / CBS 109.51 / FGSC 9923 / NRRL Y-1056</strain>
    </source>
</reference>
<feature type="compositionally biased region" description="Polar residues" evidence="5">
    <location>
        <begin position="1"/>
        <end position="14"/>
    </location>
</feature>
<gene>
    <name evidence="8" type="ORF">AGOS_AGR077C</name>
</gene>
<feature type="transmembrane region" description="Helical" evidence="6">
    <location>
        <begin position="300"/>
        <end position="321"/>
    </location>
</feature>
<comment type="subcellular location">
    <subcellularLocation>
        <location evidence="1">Membrane</location>
        <topology evidence="1">Multi-pass membrane protein</topology>
    </subcellularLocation>
</comment>
<feature type="transmembrane region" description="Helical" evidence="6">
    <location>
        <begin position="240"/>
        <end position="262"/>
    </location>
</feature>
<dbReference type="OrthoDB" id="288203at2759"/>
<dbReference type="STRING" id="284811.Q74ZY1"/>
<dbReference type="PANTHER" id="PTHR11814">
    <property type="entry name" value="SULFATE TRANSPORTER"/>
    <property type="match status" value="1"/>
</dbReference>
<feature type="domain" description="STAS" evidence="7">
    <location>
        <begin position="655"/>
        <end position="791"/>
    </location>
</feature>
<organism evidence="8 9">
    <name type="scientific">Eremothecium gossypii (strain ATCC 10895 / CBS 109.51 / FGSC 9923 / NRRL Y-1056)</name>
    <name type="common">Yeast</name>
    <name type="synonym">Ashbya gossypii</name>
    <dbReference type="NCBI Taxonomy" id="284811"/>
    <lineage>
        <taxon>Eukaryota</taxon>
        <taxon>Fungi</taxon>
        <taxon>Dikarya</taxon>
        <taxon>Ascomycota</taxon>
        <taxon>Saccharomycotina</taxon>
        <taxon>Saccharomycetes</taxon>
        <taxon>Saccharomycetales</taxon>
        <taxon>Saccharomycetaceae</taxon>
        <taxon>Eremothecium</taxon>
    </lineage>
</organism>
<feature type="transmembrane region" description="Helical" evidence="6">
    <location>
        <begin position="437"/>
        <end position="456"/>
    </location>
</feature>
<dbReference type="AlphaFoldDB" id="Q74ZY1"/>
<dbReference type="GO" id="GO:0008271">
    <property type="term" value="F:secondary active sulfate transmembrane transporter activity"/>
    <property type="evidence" value="ECO:0007669"/>
    <property type="project" value="InterPro"/>
</dbReference>
<dbReference type="NCBIfam" id="TIGR00815">
    <property type="entry name" value="sulP"/>
    <property type="match status" value="1"/>
</dbReference>
<dbReference type="InterPro" id="IPR018045">
    <property type="entry name" value="S04_transporter_CS"/>
</dbReference>
<dbReference type="HOGENOM" id="CLU_003182_8_0_1"/>
<feature type="region of interest" description="Disordered" evidence="5">
    <location>
        <begin position="1"/>
        <end position="26"/>
    </location>
</feature>
<dbReference type="OMA" id="ISWGIVH"/>
<dbReference type="GO" id="GO:0015116">
    <property type="term" value="F:sulfate transmembrane transporter activity"/>
    <property type="evidence" value="ECO:0000318"/>
    <property type="project" value="GO_Central"/>
</dbReference>
<evidence type="ECO:0000256" key="3">
    <source>
        <dbReference type="ARBA" id="ARBA00022989"/>
    </source>
</evidence>
<dbReference type="GO" id="GO:0005886">
    <property type="term" value="C:plasma membrane"/>
    <property type="evidence" value="ECO:0000318"/>
    <property type="project" value="GO_Central"/>
</dbReference>
<dbReference type="GO" id="GO:1902476">
    <property type="term" value="P:chloride transmembrane transport"/>
    <property type="evidence" value="ECO:0000318"/>
    <property type="project" value="GO_Central"/>
</dbReference>
<dbReference type="PROSITE" id="PS01130">
    <property type="entry name" value="SLC26A"/>
    <property type="match status" value="1"/>
</dbReference>
<feature type="transmembrane region" description="Helical" evidence="6">
    <location>
        <begin position="477"/>
        <end position="497"/>
    </location>
</feature>
<keyword evidence="3 6" id="KW-1133">Transmembrane helix</keyword>
<dbReference type="InterPro" id="IPR001902">
    <property type="entry name" value="SLC26A/SulP_fam"/>
</dbReference>
<dbReference type="EMBL" id="AE016820">
    <property type="protein sequence ID" value="AAS54566.1"/>
    <property type="molecule type" value="Genomic_DNA"/>
</dbReference>
<keyword evidence="2 6" id="KW-0812">Transmembrane</keyword>
<feature type="transmembrane region" description="Helical" evidence="6">
    <location>
        <begin position="342"/>
        <end position="365"/>
    </location>
</feature>
<proteinExistence type="predicted"/>
<protein>
    <submittedName>
        <fullName evidence="8">AGR077Cp</fullName>
    </submittedName>
</protein>
<dbReference type="InParanoid" id="Q74ZY1"/>
<dbReference type="PROSITE" id="PS50801">
    <property type="entry name" value="STAS"/>
    <property type="match status" value="1"/>
</dbReference>
<dbReference type="KEGG" id="ago:AGOS_AGR077C"/>
<dbReference type="SUPFAM" id="SSF52091">
    <property type="entry name" value="SpoIIaa-like"/>
    <property type="match status" value="1"/>
</dbReference>
<accession>Q74ZY1</accession>
<dbReference type="InterPro" id="IPR011547">
    <property type="entry name" value="SLC26A/SulP_dom"/>
</dbReference>
<evidence type="ECO:0000256" key="4">
    <source>
        <dbReference type="ARBA" id="ARBA00023136"/>
    </source>
</evidence>
<evidence type="ECO:0000259" key="7">
    <source>
        <dbReference type="PROSITE" id="PS50801"/>
    </source>
</evidence>
<feature type="transmembrane region" description="Helical" evidence="6">
    <location>
        <begin position="213"/>
        <end position="233"/>
    </location>
</feature>
<name>Q74ZY1_EREGS</name>
<dbReference type="eggNOG" id="KOG0236">
    <property type="taxonomic scope" value="Eukaryota"/>
</dbReference>
<sequence>MSRQVHTGRSSSDDTGAPQWPSRNSVLNDDIEALQAEYDQLKAGEVHSAQGATHGDIGSRQYSGSGKPAAQYLGLNVNSREAVPEYEETVVSVKDYYNYKLRGFISLNTARDYALSVFPLHRWIHHYNVAWMYADMVAGITVGCVLVPQSMSYAQLASLSPQYGLYSSFVGAFIYSFFATSKDVCIGPVAVMSLETAKVIARVTENLPEDTNITGPIIATALTLLCGAIAMVIGILRLGFLVEFISITAVTGFMTGSALSIISGQVPSLMGYSKKVNTRATTYKVIIESLKHLKDTNMNAAFGLVPLVLLFLWKWICGSLGPRLVDRYLQFKPSRASRWNAAFFYLQALRNAVIIVVFTAISWGISRHKLEKPPISLLGKVPSGLKNVGPLELPEGLVEKLLPELPAATIILLLEHIAIAKSFGRINNYKVVPDQELIAIGVTNLFATFFNAYPATGSFSRSALKAKCNVKTPLSGLFTGACVLLALYCLTEAFYFIPKATLSAVIIHAVADLIASYKVTWMFWRTNPLDFFAFIVTVIITVFSSIEHGIYFSISWSCAVLLCKVAFPDGKFLGYIDVAEVIEPAGPPSINSEADLASIDNSATFQQIDKDGGKLNTVESVLPDPHTRFHRRWIPLDHAYSRELNPEAVVNPPPPGVIVYRPTDSWTYLNCSRHFDIILDHVKEHTRPGQLVNHLSNKERLWCDPGPWRPPRIFRRFIADKRTGSAVADARPVLRVLAMDWSQVSQVDSTGIQNLVDLRNALNKYADRPVEFHFAGIVSPWIKRALVNTGFGIADPPLISSRVSYHLVRLPADPPHIVHGHSVVFALGTNTPFFHLDMPDFETWRHDA</sequence>
<evidence type="ECO:0000256" key="1">
    <source>
        <dbReference type="ARBA" id="ARBA00004141"/>
    </source>
</evidence>
<dbReference type="InterPro" id="IPR036513">
    <property type="entry name" value="STAS_dom_sf"/>
</dbReference>
<evidence type="ECO:0000256" key="6">
    <source>
        <dbReference type="SAM" id="Phobius"/>
    </source>
</evidence>
<dbReference type="RefSeq" id="NP_986742.1">
    <property type="nucleotide sequence ID" value="NM_211804.1"/>
</dbReference>
<feature type="transmembrane region" description="Helical" evidence="6">
    <location>
        <begin position="503"/>
        <end position="524"/>
    </location>
</feature>
<dbReference type="GO" id="GO:1902358">
    <property type="term" value="P:sulfate transmembrane transport"/>
    <property type="evidence" value="ECO:0000318"/>
    <property type="project" value="GO_Central"/>
</dbReference>
<feature type="transmembrane region" description="Helical" evidence="6">
    <location>
        <begin position="130"/>
        <end position="151"/>
    </location>
</feature>